<protein>
    <submittedName>
        <fullName evidence="1">Uncharacterized protein</fullName>
    </submittedName>
</protein>
<evidence type="ECO:0000313" key="1">
    <source>
        <dbReference type="EMBL" id="KAI9162335.1"/>
    </source>
</evidence>
<keyword evidence="2" id="KW-1185">Reference proteome</keyword>
<accession>A0AAD5IGF4</accession>
<dbReference type="AlphaFoldDB" id="A0AAD5IGF4"/>
<sequence length="132" mass="15350">MTRSDQSLPQSQSALESIDLSHIWNCSIVFPNQIDIDDINKSNGKEKEDGKNENGFKLVCSKKKKAKKKMKILTIGKEEEEEEEEGSGERRRTVMEFRVSLLRILHKTIKALKILNSLLWELLGFFWWNRIG</sequence>
<dbReference type="EMBL" id="JAJSOW010000106">
    <property type="protein sequence ID" value="KAI9162335.1"/>
    <property type="molecule type" value="Genomic_DNA"/>
</dbReference>
<name>A0AAD5IGF4_ACENE</name>
<reference evidence="1" key="2">
    <citation type="submission" date="2023-02" db="EMBL/GenBank/DDBJ databases">
        <authorList>
            <person name="Swenson N.G."/>
            <person name="Wegrzyn J.L."/>
            <person name="Mcevoy S.L."/>
        </authorList>
    </citation>
    <scope>NUCLEOTIDE SEQUENCE</scope>
    <source>
        <strain evidence="1">91603</strain>
        <tissue evidence="1">Leaf</tissue>
    </source>
</reference>
<comment type="caution">
    <text evidence="1">The sequence shown here is derived from an EMBL/GenBank/DDBJ whole genome shotgun (WGS) entry which is preliminary data.</text>
</comment>
<gene>
    <name evidence="1" type="ORF">LWI28_026270</name>
</gene>
<organism evidence="1 2">
    <name type="scientific">Acer negundo</name>
    <name type="common">Box elder</name>
    <dbReference type="NCBI Taxonomy" id="4023"/>
    <lineage>
        <taxon>Eukaryota</taxon>
        <taxon>Viridiplantae</taxon>
        <taxon>Streptophyta</taxon>
        <taxon>Embryophyta</taxon>
        <taxon>Tracheophyta</taxon>
        <taxon>Spermatophyta</taxon>
        <taxon>Magnoliopsida</taxon>
        <taxon>eudicotyledons</taxon>
        <taxon>Gunneridae</taxon>
        <taxon>Pentapetalae</taxon>
        <taxon>rosids</taxon>
        <taxon>malvids</taxon>
        <taxon>Sapindales</taxon>
        <taxon>Sapindaceae</taxon>
        <taxon>Hippocastanoideae</taxon>
        <taxon>Acereae</taxon>
        <taxon>Acer</taxon>
    </lineage>
</organism>
<proteinExistence type="predicted"/>
<dbReference type="Proteomes" id="UP001064489">
    <property type="component" value="Chromosome 2"/>
</dbReference>
<reference evidence="1" key="1">
    <citation type="journal article" date="2022" name="Plant J.">
        <title>Strategies of tolerance reflected in two North American maple genomes.</title>
        <authorList>
            <person name="McEvoy S.L."/>
            <person name="Sezen U.U."/>
            <person name="Trouern-Trend A."/>
            <person name="McMahon S.M."/>
            <person name="Schaberg P.G."/>
            <person name="Yang J."/>
            <person name="Wegrzyn J.L."/>
            <person name="Swenson N.G."/>
        </authorList>
    </citation>
    <scope>NUCLEOTIDE SEQUENCE</scope>
    <source>
        <strain evidence="1">91603</strain>
    </source>
</reference>
<evidence type="ECO:0000313" key="2">
    <source>
        <dbReference type="Proteomes" id="UP001064489"/>
    </source>
</evidence>